<feature type="domain" description="DNA replication/recombination mediator RecO N-terminal" evidence="8">
    <location>
        <begin position="1"/>
        <end position="79"/>
    </location>
</feature>
<comment type="function">
    <text evidence="7">Involved in DNA repair and RecF pathway recombination.</text>
</comment>
<evidence type="ECO:0000259" key="8">
    <source>
        <dbReference type="Pfam" id="PF11967"/>
    </source>
</evidence>
<dbReference type="InterPro" id="IPR042242">
    <property type="entry name" value="RecO_C"/>
</dbReference>
<dbReference type="GO" id="GO:0043590">
    <property type="term" value="C:bacterial nucleoid"/>
    <property type="evidence" value="ECO:0007669"/>
    <property type="project" value="TreeGrafter"/>
</dbReference>
<evidence type="ECO:0000256" key="2">
    <source>
        <dbReference type="ARBA" id="ARBA00021310"/>
    </source>
</evidence>
<evidence type="ECO:0000256" key="4">
    <source>
        <dbReference type="ARBA" id="ARBA00023172"/>
    </source>
</evidence>
<keyword evidence="3 7" id="KW-0227">DNA damage</keyword>
<dbReference type="Pfam" id="PF11967">
    <property type="entry name" value="RecO_N"/>
    <property type="match status" value="1"/>
</dbReference>
<dbReference type="InterPro" id="IPR037278">
    <property type="entry name" value="ARFGAP/RecO"/>
</dbReference>
<evidence type="ECO:0000313" key="10">
    <source>
        <dbReference type="Proteomes" id="UP000236151"/>
    </source>
</evidence>
<comment type="similarity">
    <text evidence="1 7">Belongs to the RecO family.</text>
</comment>
<evidence type="ECO:0000256" key="3">
    <source>
        <dbReference type="ARBA" id="ARBA00022763"/>
    </source>
</evidence>
<evidence type="ECO:0000256" key="1">
    <source>
        <dbReference type="ARBA" id="ARBA00007452"/>
    </source>
</evidence>
<dbReference type="PANTHER" id="PTHR33991:SF1">
    <property type="entry name" value="DNA REPAIR PROTEIN RECO"/>
    <property type="match status" value="1"/>
</dbReference>
<dbReference type="NCBIfam" id="TIGR00613">
    <property type="entry name" value="reco"/>
    <property type="match status" value="1"/>
</dbReference>
<dbReference type="KEGG" id="cthd:CDO33_08065"/>
<protein>
    <recommendedName>
        <fullName evidence="2 7">DNA repair protein RecO</fullName>
    </recommendedName>
    <alternativeName>
        <fullName evidence="6 7">Recombination protein O</fullName>
    </alternativeName>
</protein>
<dbReference type="OrthoDB" id="9797083at2"/>
<dbReference type="GO" id="GO:0006310">
    <property type="term" value="P:DNA recombination"/>
    <property type="evidence" value="ECO:0007669"/>
    <property type="project" value="UniProtKB-UniRule"/>
</dbReference>
<dbReference type="InterPro" id="IPR012340">
    <property type="entry name" value="NA-bd_OB-fold"/>
</dbReference>
<dbReference type="Proteomes" id="UP000236151">
    <property type="component" value="Unassembled WGS sequence"/>
</dbReference>
<evidence type="ECO:0000256" key="5">
    <source>
        <dbReference type="ARBA" id="ARBA00023204"/>
    </source>
</evidence>
<sequence>MSYLRTKGIVIKETNTGEADRIVTIFSNSKGKISAAAKGSKRPKSRLAAGTQLLCYSDFILFKGSDIYSINTCDIIEPFYELRNDIVRLTHAAHITDIINDVIQENQPSPRVLQLYLNTLYILSKTQKSPELVTRIFELRLLSMLGYAPYVNGCIQCGSENLDGISFSFQKCGFVCGRCKPSDESAMEISTGTAKALYYIVHANIGDLFKFGTSPEVLRELGIINRRYLRERLEHDYTKLDFLRSINL</sequence>
<dbReference type="RefSeq" id="WP_103082434.1">
    <property type="nucleotide sequence ID" value="NZ_CP021850.1"/>
</dbReference>
<dbReference type="Gene3D" id="1.20.1440.120">
    <property type="entry name" value="Recombination protein O, C-terminal domain"/>
    <property type="match status" value="1"/>
</dbReference>
<accession>A0A2K2FA59</accession>
<dbReference type="PANTHER" id="PTHR33991">
    <property type="entry name" value="DNA REPAIR PROTEIN RECO"/>
    <property type="match status" value="1"/>
</dbReference>
<evidence type="ECO:0000313" key="9">
    <source>
        <dbReference type="EMBL" id="PNT96903.1"/>
    </source>
</evidence>
<keyword evidence="4 7" id="KW-0233">DNA recombination</keyword>
<organism evidence="9 10">
    <name type="scientific">Clostridium thermosuccinogenes</name>
    <dbReference type="NCBI Taxonomy" id="84032"/>
    <lineage>
        <taxon>Bacteria</taxon>
        <taxon>Bacillati</taxon>
        <taxon>Bacillota</taxon>
        <taxon>Clostridia</taxon>
        <taxon>Eubacteriales</taxon>
        <taxon>Clostridiaceae</taxon>
        <taxon>Clostridium</taxon>
    </lineage>
</organism>
<dbReference type="InterPro" id="IPR022572">
    <property type="entry name" value="DNA_rep/recomb_RecO_N"/>
</dbReference>
<gene>
    <name evidence="7 9" type="primary">recO</name>
    <name evidence="9" type="ORF">CDQ84_14285</name>
</gene>
<dbReference type="EMBL" id="NIOJ01000043">
    <property type="protein sequence ID" value="PNT96903.1"/>
    <property type="molecule type" value="Genomic_DNA"/>
</dbReference>
<evidence type="ECO:0000256" key="7">
    <source>
        <dbReference type="HAMAP-Rule" id="MF_00201"/>
    </source>
</evidence>
<dbReference type="Pfam" id="PF02565">
    <property type="entry name" value="RecO_C"/>
    <property type="match status" value="1"/>
</dbReference>
<keyword evidence="5 7" id="KW-0234">DNA repair</keyword>
<dbReference type="Gene3D" id="2.40.50.140">
    <property type="entry name" value="Nucleic acid-binding proteins"/>
    <property type="match status" value="1"/>
</dbReference>
<evidence type="ECO:0000256" key="6">
    <source>
        <dbReference type="ARBA" id="ARBA00033409"/>
    </source>
</evidence>
<dbReference type="SUPFAM" id="SSF50249">
    <property type="entry name" value="Nucleic acid-binding proteins"/>
    <property type="match status" value="1"/>
</dbReference>
<dbReference type="AlphaFoldDB" id="A0A2K2FA59"/>
<reference evidence="9 10" key="1">
    <citation type="submission" date="2017-06" db="EMBL/GenBank/DDBJ databases">
        <title>Investigating the central metabolism of Clostridium thermosuccinogenes.</title>
        <authorList>
            <person name="Koendjbiharie J.G."/>
            <person name="van Kranenburg R."/>
        </authorList>
    </citation>
    <scope>NUCLEOTIDE SEQUENCE [LARGE SCALE GENOMIC DNA]</scope>
    <source>
        <strain evidence="9 10">DSM 5806</strain>
    </source>
</reference>
<dbReference type="HAMAP" id="MF_00201">
    <property type="entry name" value="RecO"/>
    <property type="match status" value="1"/>
</dbReference>
<keyword evidence="10" id="KW-1185">Reference proteome</keyword>
<dbReference type="InterPro" id="IPR003717">
    <property type="entry name" value="RecO"/>
</dbReference>
<comment type="caution">
    <text evidence="9">The sequence shown here is derived from an EMBL/GenBank/DDBJ whole genome shotgun (WGS) entry which is preliminary data.</text>
</comment>
<dbReference type="SUPFAM" id="SSF57863">
    <property type="entry name" value="ArfGap/RecO-like zinc finger"/>
    <property type="match status" value="1"/>
</dbReference>
<proteinExistence type="inferred from homology"/>
<dbReference type="GO" id="GO:0006302">
    <property type="term" value="P:double-strand break repair"/>
    <property type="evidence" value="ECO:0007669"/>
    <property type="project" value="TreeGrafter"/>
</dbReference>
<name>A0A2K2FA59_9CLOT</name>